<dbReference type="KEGG" id="hba:Hbal_2123"/>
<protein>
    <recommendedName>
        <fullName evidence="4">Lipoprotein</fullName>
    </recommendedName>
</protein>
<dbReference type="RefSeq" id="WP_015827954.1">
    <property type="nucleotide sequence ID" value="NC_012982.1"/>
</dbReference>
<accession>C6XLX2</accession>
<proteinExistence type="predicted"/>
<dbReference type="AlphaFoldDB" id="C6XLX2"/>
<keyword evidence="1" id="KW-0732">Signal</keyword>
<organism evidence="2 3">
    <name type="scientific">Hirschia baltica (strain ATCC 49814 / DSM 5838 / IFAM 1418)</name>
    <dbReference type="NCBI Taxonomy" id="582402"/>
    <lineage>
        <taxon>Bacteria</taxon>
        <taxon>Pseudomonadati</taxon>
        <taxon>Pseudomonadota</taxon>
        <taxon>Alphaproteobacteria</taxon>
        <taxon>Hyphomonadales</taxon>
        <taxon>Hyphomonadaceae</taxon>
        <taxon>Hirschia</taxon>
    </lineage>
</organism>
<evidence type="ECO:0000256" key="1">
    <source>
        <dbReference type="SAM" id="SignalP"/>
    </source>
</evidence>
<feature type="signal peptide" evidence="1">
    <location>
        <begin position="1"/>
        <end position="28"/>
    </location>
</feature>
<evidence type="ECO:0008006" key="4">
    <source>
        <dbReference type="Google" id="ProtNLM"/>
    </source>
</evidence>
<dbReference type="HOGENOM" id="CLU_1183750_0_0_5"/>
<keyword evidence="3" id="KW-1185">Reference proteome</keyword>
<gene>
    <name evidence="2" type="ordered locus">Hbal_2123</name>
</gene>
<evidence type="ECO:0000313" key="3">
    <source>
        <dbReference type="Proteomes" id="UP000002745"/>
    </source>
</evidence>
<dbReference type="Proteomes" id="UP000002745">
    <property type="component" value="Chromosome"/>
</dbReference>
<feature type="chain" id="PRO_5002973990" description="Lipoprotein" evidence="1">
    <location>
        <begin position="29"/>
        <end position="234"/>
    </location>
</feature>
<name>C6XLX2_HIRBI</name>
<reference evidence="3" key="1">
    <citation type="journal article" date="2011" name="J. Bacteriol.">
        <title>Genome sequences of eight morphologically diverse alphaproteobacteria.</title>
        <authorList>
            <consortium name="US DOE Joint Genome Institute"/>
            <person name="Brown P.J."/>
            <person name="Kysela D.T."/>
            <person name="Buechlein A."/>
            <person name="Hemmerich C."/>
            <person name="Brun Y.V."/>
        </authorList>
    </citation>
    <scope>NUCLEOTIDE SEQUENCE [LARGE SCALE GENOMIC DNA]</scope>
    <source>
        <strain evidence="3">ATCC 49814 / DSM 5838 / IFAM 1418</strain>
    </source>
</reference>
<sequence>MQSSSRVCAFSVVAGCFKSFLFVPVAHASAWTLEKDTGYQSLNVSYENGDFGKNWRQDSYLEYGLTSDWTVVSKVETVWRVLDNYNDRTSGEIGVRREVWVKDALHISAVSSVFVGERLDDQSCGGFGAEVGAALGYSSKLANKPAYAFVETAVGARQGCEHVTTDVVIGVQPAEKWDVQVKAFGEKFPGREFTKLEVGVSRQVGKSFVGAGVRKEISGAFEENSAFMSIWRKF</sequence>
<dbReference type="OrthoDB" id="7617289at2"/>
<dbReference type="EMBL" id="CP001678">
    <property type="protein sequence ID" value="ACT59804.1"/>
    <property type="molecule type" value="Genomic_DNA"/>
</dbReference>
<evidence type="ECO:0000313" key="2">
    <source>
        <dbReference type="EMBL" id="ACT59804.1"/>
    </source>
</evidence>